<accession>A0A3B1E1Z8</accession>
<dbReference type="AlphaFoldDB" id="A0A3B1E1Z8"/>
<evidence type="ECO:0000313" key="1">
    <source>
        <dbReference type="EMBL" id="VAX35827.1"/>
    </source>
</evidence>
<sequence length="67" mass="7483">MNTDQLRQVLSELDGKRTCAFNFAAAHECVVPNAMLLPDEADHMVKVTDGKHVYIIDATQLVWIKIG</sequence>
<dbReference type="EMBL" id="UOGK01000011">
    <property type="protein sequence ID" value="VAX35827.1"/>
    <property type="molecule type" value="Genomic_DNA"/>
</dbReference>
<proteinExistence type="predicted"/>
<name>A0A3B1E1Z8_9ZZZZ</name>
<protein>
    <submittedName>
        <fullName evidence="1">Uncharacterized protein</fullName>
    </submittedName>
</protein>
<gene>
    <name evidence="1" type="ORF">MNBD_PLANCTO03-847</name>
</gene>
<organism evidence="1">
    <name type="scientific">hydrothermal vent metagenome</name>
    <dbReference type="NCBI Taxonomy" id="652676"/>
    <lineage>
        <taxon>unclassified sequences</taxon>
        <taxon>metagenomes</taxon>
        <taxon>ecological metagenomes</taxon>
    </lineage>
</organism>
<reference evidence="1" key="1">
    <citation type="submission" date="2018-06" db="EMBL/GenBank/DDBJ databases">
        <authorList>
            <person name="Zhirakovskaya E."/>
        </authorList>
    </citation>
    <scope>NUCLEOTIDE SEQUENCE</scope>
</reference>